<evidence type="ECO:0000256" key="3">
    <source>
        <dbReference type="ARBA" id="ARBA00022679"/>
    </source>
</evidence>
<dbReference type="InterPro" id="IPR029063">
    <property type="entry name" value="SAM-dependent_MTases_sf"/>
</dbReference>
<dbReference type="PANTHER" id="PTHR44307">
    <property type="entry name" value="PHOSPHOETHANOLAMINE METHYLTRANSFERASE"/>
    <property type="match status" value="1"/>
</dbReference>
<dbReference type="Gene3D" id="3.40.50.150">
    <property type="entry name" value="Vaccinia Virus protein VP39"/>
    <property type="match status" value="1"/>
</dbReference>
<dbReference type="PATRIC" id="fig|59750.3.peg.2265"/>
<keyword evidence="2 7" id="KW-0489">Methyltransferase</keyword>
<protein>
    <submittedName>
        <fullName evidence="7">SAM-dependent methyltransferase</fullName>
    </submittedName>
</protein>
<evidence type="ECO:0000256" key="5">
    <source>
        <dbReference type="ARBA" id="ARBA00047622"/>
    </source>
</evidence>
<accession>A0A132PH42</accession>
<keyword evidence="3 7" id="KW-0808">Transferase</keyword>
<dbReference type="InterPro" id="IPR041698">
    <property type="entry name" value="Methyltransf_25"/>
</dbReference>
<dbReference type="STRING" id="59750.AWC31_23600"/>
<organism evidence="7 8">
    <name type="scientific">Mycolicibacterium wolinskyi</name>
    <dbReference type="NCBI Taxonomy" id="59750"/>
    <lineage>
        <taxon>Bacteria</taxon>
        <taxon>Bacillati</taxon>
        <taxon>Actinomycetota</taxon>
        <taxon>Actinomycetes</taxon>
        <taxon>Mycobacteriales</taxon>
        <taxon>Mycobacteriaceae</taxon>
        <taxon>Mycolicibacterium</taxon>
    </lineage>
</organism>
<proteinExistence type="predicted"/>
<comment type="pathway">
    <text evidence="1">Lipid metabolism.</text>
</comment>
<evidence type="ECO:0000256" key="4">
    <source>
        <dbReference type="ARBA" id="ARBA00025707"/>
    </source>
</evidence>
<dbReference type="GO" id="GO:0032259">
    <property type="term" value="P:methylation"/>
    <property type="evidence" value="ECO:0007669"/>
    <property type="project" value="UniProtKB-KW"/>
</dbReference>
<evidence type="ECO:0000256" key="1">
    <source>
        <dbReference type="ARBA" id="ARBA00005189"/>
    </source>
</evidence>
<evidence type="ECO:0000259" key="6">
    <source>
        <dbReference type="Pfam" id="PF13649"/>
    </source>
</evidence>
<evidence type="ECO:0000313" key="7">
    <source>
        <dbReference type="EMBL" id="KWX21678.1"/>
    </source>
</evidence>
<name>A0A132PH42_9MYCO</name>
<reference evidence="7 8" key="1">
    <citation type="submission" date="2015-07" db="EMBL/GenBank/DDBJ databases">
        <title>A draft genome sequence of Mycobacterium wolinskyi.</title>
        <authorList>
            <person name="de Man T.J."/>
            <person name="Perry K.A."/>
            <person name="Coulliette A.D."/>
            <person name="Jensen B."/>
            <person name="Toney N.C."/>
            <person name="Limbago B.M."/>
            <person name="Noble-Wang J."/>
        </authorList>
    </citation>
    <scope>NUCLEOTIDE SEQUENCE [LARGE SCALE GENOMIC DNA]</scope>
    <source>
        <strain evidence="7 8">CDC_01</strain>
    </source>
</reference>
<dbReference type="GO" id="GO:0000234">
    <property type="term" value="F:phosphoethanolamine N-methyltransferase activity"/>
    <property type="evidence" value="ECO:0007669"/>
    <property type="project" value="UniProtKB-EC"/>
</dbReference>
<dbReference type="EMBL" id="LGTW01000018">
    <property type="protein sequence ID" value="KWX21678.1"/>
    <property type="molecule type" value="Genomic_DNA"/>
</dbReference>
<feature type="domain" description="Methyltransferase" evidence="6">
    <location>
        <begin position="50"/>
        <end position="139"/>
    </location>
</feature>
<evidence type="ECO:0000313" key="8">
    <source>
        <dbReference type="Proteomes" id="UP000070612"/>
    </source>
</evidence>
<dbReference type="SUPFAM" id="SSF53335">
    <property type="entry name" value="S-adenosyl-L-methionine-dependent methyltransferases"/>
    <property type="match status" value="1"/>
</dbReference>
<sequence length="226" mass="24959">MLILVYDQYELIATEYAATFTDEFDVRPFDRRLMESFADLLRLSGGSDALDVGCGPGQATAELARCGLNAVGIDGSPTMVSIARQRYPQARYQVADMFDLPYPPASFAAVCAWYSIIHTSTELLPSLFAEFGRVLTDPGWLLLGFQTDAPPSVYAEAFGHRVDMTFLRHDVPTVCDALHTAGFTVYATARRERQEHLNELTAQAFVIAHRTVDQAGPPPRSPSIEH</sequence>
<gene>
    <name evidence="7" type="ORF">AFM11_24520</name>
</gene>
<dbReference type="CDD" id="cd02440">
    <property type="entry name" value="AdoMet_MTases"/>
    <property type="match status" value="1"/>
</dbReference>
<keyword evidence="8" id="KW-1185">Reference proteome</keyword>
<dbReference type="Proteomes" id="UP000070612">
    <property type="component" value="Unassembled WGS sequence"/>
</dbReference>
<dbReference type="AlphaFoldDB" id="A0A132PH42"/>
<evidence type="ECO:0000256" key="2">
    <source>
        <dbReference type="ARBA" id="ARBA00022603"/>
    </source>
</evidence>
<comment type="catalytic activity">
    <reaction evidence="5">
        <text>phosphoethanolamine + S-adenosyl-L-methionine = N-methylethanolamine phosphate + S-adenosyl-L-homocysteine + H(+)</text>
        <dbReference type="Rhea" id="RHEA:20365"/>
        <dbReference type="ChEBI" id="CHEBI:15378"/>
        <dbReference type="ChEBI" id="CHEBI:57781"/>
        <dbReference type="ChEBI" id="CHEBI:57856"/>
        <dbReference type="ChEBI" id="CHEBI:58190"/>
        <dbReference type="ChEBI" id="CHEBI:59789"/>
        <dbReference type="EC" id="2.1.1.103"/>
    </reaction>
    <physiologicalReaction direction="left-to-right" evidence="5">
        <dbReference type="Rhea" id="RHEA:20366"/>
    </physiologicalReaction>
</comment>
<dbReference type="PANTHER" id="PTHR44307:SF2">
    <property type="entry name" value="PHOSPHOETHANOLAMINE METHYLTRANSFERASE ISOFORM X1"/>
    <property type="match status" value="1"/>
</dbReference>
<dbReference type="Pfam" id="PF13649">
    <property type="entry name" value="Methyltransf_25"/>
    <property type="match status" value="1"/>
</dbReference>
<comment type="pathway">
    <text evidence="4">Phospholipid metabolism.</text>
</comment>
<comment type="caution">
    <text evidence="7">The sequence shown here is derived from an EMBL/GenBank/DDBJ whole genome shotgun (WGS) entry which is preliminary data.</text>
</comment>